<gene>
    <name evidence="2" type="ORF">AB0T83_20370</name>
</gene>
<evidence type="ECO:0000313" key="3">
    <source>
        <dbReference type="Proteomes" id="UP001553161"/>
    </source>
</evidence>
<comment type="caution">
    <text evidence="2">The sequence shown here is derived from an EMBL/GenBank/DDBJ whole genome shotgun (WGS) entry which is preliminary data.</text>
</comment>
<dbReference type="RefSeq" id="WP_366195024.1">
    <property type="nucleotide sequence ID" value="NZ_JBFBVU010000118.1"/>
</dbReference>
<sequence length="91" mass="10004">QTCATEKRRRRKRGTLVDPAKRVVINELVCEGCGDCGVQSNCMSVEPLETEFGRKRQINQSTCNKDFSCVKGFCPSFVTVEGGSLKKAAKS</sequence>
<evidence type="ECO:0000313" key="2">
    <source>
        <dbReference type="EMBL" id="MEV8469077.1"/>
    </source>
</evidence>
<protein>
    <recommendedName>
        <fullName evidence="1">4Fe-4S ferredoxin-type domain-containing protein</fullName>
    </recommendedName>
</protein>
<dbReference type="Proteomes" id="UP001553161">
    <property type="component" value="Unassembled WGS sequence"/>
</dbReference>
<dbReference type="PROSITE" id="PS51379">
    <property type="entry name" value="4FE4S_FER_2"/>
    <property type="match status" value="1"/>
</dbReference>
<dbReference type="EMBL" id="JBFBVU010000118">
    <property type="protein sequence ID" value="MEV8469077.1"/>
    <property type="molecule type" value="Genomic_DNA"/>
</dbReference>
<accession>A0ABV3LBZ4</accession>
<feature type="domain" description="4Fe-4S ferredoxin-type" evidence="1">
    <location>
        <begin position="21"/>
        <end position="53"/>
    </location>
</feature>
<organism evidence="2 3">
    <name type="scientific">Meridianimarinicoccus marinus</name>
    <dbReference type="NCBI Taxonomy" id="3231483"/>
    <lineage>
        <taxon>Bacteria</taxon>
        <taxon>Pseudomonadati</taxon>
        <taxon>Pseudomonadota</taxon>
        <taxon>Alphaproteobacteria</taxon>
        <taxon>Rhodobacterales</taxon>
        <taxon>Paracoccaceae</taxon>
        <taxon>Meridianimarinicoccus</taxon>
    </lineage>
</organism>
<proteinExistence type="predicted"/>
<feature type="non-terminal residue" evidence="2">
    <location>
        <position position="1"/>
    </location>
</feature>
<feature type="non-terminal residue" evidence="2">
    <location>
        <position position="91"/>
    </location>
</feature>
<reference evidence="2 3" key="1">
    <citation type="submission" date="2024-07" db="EMBL/GenBank/DDBJ databases">
        <authorList>
            <person name="Kang M."/>
        </authorList>
    </citation>
    <scope>NUCLEOTIDE SEQUENCE [LARGE SCALE GENOMIC DNA]</scope>
    <source>
        <strain evidence="2 3">DFM31</strain>
    </source>
</reference>
<keyword evidence="3" id="KW-1185">Reference proteome</keyword>
<name>A0ABV3LBZ4_9RHOB</name>
<evidence type="ECO:0000259" key="1">
    <source>
        <dbReference type="PROSITE" id="PS51379"/>
    </source>
</evidence>
<dbReference type="InterPro" id="IPR017896">
    <property type="entry name" value="4Fe4S_Fe-S-bd"/>
</dbReference>